<dbReference type="PANTHER" id="PTHR20939:SF11">
    <property type="entry name" value="LD12265P"/>
    <property type="match status" value="1"/>
</dbReference>
<dbReference type="InterPro" id="IPR001683">
    <property type="entry name" value="PX_dom"/>
</dbReference>
<comment type="subcellular location">
    <subcellularLocation>
        <location evidence="1">Early endosome membrane</location>
        <topology evidence="1">Peripheral membrane protein</topology>
        <orientation evidence="1">Cytoplasmic side</orientation>
    </subcellularLocation>
</comment>
<dbReference type="EMBL" id="GEDC01016999">
    <property type="protein sequence ID" value="JAS20299.1"/>
    <property type="molecule type" value="Transcribed_RNA"/>
</dbReference>
<name>A0A1B6D3M3_9HEMI</name>
<evidence type="ECO:0000256" key="2">
    <source>
        <dbReference type="ARBA" id="ARBA00022448"/>
    </source>
</evidence>
<keyword evidence="2" id="KW-0813">Transport</keyword>
<organism evidence="8">
    <name type="scientific">Clastoptera arizonana</name>
    <name type="common">Arizona spittle bug</name>
    <dbReference type="NCBI Taxonomy" id="38151"/>
    <lineage>
        <taxon>Eukaryota</taxon>
        <taxon>Metazoa</taxon>
        <taxon>Ecdysozoa</taxon>
        <taxon>Arthropoda</taxon>
        <taxon>Hexapoda</taxon>
        <taxon>Insecta</taxon>
        <taxon>Pterygota</taxon>
        <taxon>Neoptera</taxon>
        <taxon>Paraneoptera</taxon>
        <taxon>Hemiptera</taxon>
        <taxon>Auchenorrhyncha</taxon>
        <taxon>Cercopoidea</taxon>
        <taxon>Clastopteridae</taxon>
        <taxon>Clastoptera</taxon>
    </lineage>
</organism>
<evidence type="ECO:0000259" key="7">
    <source>
        <dbReference type="PROSITE" id="PS50195"/>
    </source>
</evidence>
<evidence type="ECO:0000313" key="8">
    <source>
        <dbReference type="EMBL" id="JAS20299.1"/>
    </source>
</evidence>
<dbReference type="Pfam" id="PF00787">
    <property type="entry name" value="PX"/>
    <property type="match status" value="1"/>
</dbReference>
<dbReference type="SUPFAM" id="SSF64268">
    <property type="entry name" value="PX domain"/>
    <property type="match status" value="1"/>
</dbReference>
<accession>A0A1B6D3M3</accession>
<dbReference type="InterPro" id="IPR039937">
    <property type="entry name" value="SNX20/SNX21"/>
</dbReference>
<dbReference type="PROSITE" id="PS50195">
    <property type="entry name" value="PX"/>
    <property type="match status" value="1"/>
</dbReference>
<dbReference type="SMART" id="SM00312">
    <property type="entry name" value="PX"/>
    <property type="match status" value="1"/>
</dbReference>
<dbReference type="PANTHER" id="PTHR20939">
    <property type="entry name" value="SORTING NEXIN 20, 21"/>
    <property type="match status" value="1"/>
</dbReference>
<keyword evidence="6" id="KW-0472">Membrane</keyword>
<dbReference type="Gene3D" id="3.30.1520.10">
    <property type="entry name" value="Phox-like domain"/>
    <property type="match status" value="1"/>
</dbReference>
<keyword evidence="4" id="KW-0653">Protein transport</keyword>
<evidence type="ECO:0000256" key="5">
    <source>
        <dbReference type="ARBA" id="ARBA00023121"/>
    </source>
</evidence>
<reference evidence="8" key="1">
    <citation type="submission" date="2015-12" db="EMBL/GenBank/DDBJ databases">
        <title>De novo transcriptome assembly of four potential Pierce s Disease insect vectors from Arizona vineyards.</title>
        <authorList>
            <person name="Tassone E.E."/>
        </authorList>
    </citation>
    <scope>NUCLEOTIDE SEQUENCE</scope>
</reference>
<evidence type="ECO:0000256" key="6">
    <source>
        <dbReference type="ARBA" id="ARBA00023136"/>
    </source>
</evidence>
<evidence type="ECO:0000256" key="4">
    <source>
        <dbReference type="ARBA" id="ARBA00022927"/>
    </source>
</evidence>
<evidence type="ECO:0000256" key="3">
    <source>
        <dbReference type="ARBA" id="ARBA00022753"/>
    </source>
</evidence>
<dbReference type="InterPro" id="IPR036871">
    <property type="entry name" value="PX_dom_sf"/>
</dbReference>
<evidence type="ECO:0000256" key="1">
    <source>
        <dbReference type="ARBA" id="ARBA00004469"/>
    </source>
</evidence>
<sequence length="302" mass="35370">MNNLSEYKEEELNFQIKTGQLTVGVEAKESSDYIQPLRDTDSFSFHDREMDVSNFCNDLKFEVVSARTIDFPKKHVTYRVEVRKDYPELDTQPNYIERRYTEFLDLYKSLCIEFPTIMSSISFPKKALMGNFTQEMISSRSASFQSFLKLITENEQIKNSNTLINFLQDKEQQEAYNYIIDKKYDQAVPLLENCFRMINKIQTDRHPEVLRSLCLLVACCEANKDPQAEYFAEIALHRYEAVSDVDLLKYYVPLLELCVHLYWSSGRDKTFIEERLSRLKRCGMKVGGNCTLLDMVLADKVF</sequence>
<keyword evidence="5" id="KW-0446">Lipid-binding</keyword>
<feature type="domain" description="PX" evidence="7">
    <location>
        <begin position="56"/>
        <end position="174"/>
    </location>
</feature>
<dbReference type="GO" id="GO:0015031">
    <property type="term" value="P:protein transport"/>
    <property type="evidence" value="ECO:0007669"/>
    <property type="project" value="UniProtKB-KW"/>
</dbReference>
<proteinExistence type="predicted"/>
<protein>
    <recommendedName>
        <fullName evidence="7">PX domain-containing protein</fullName>
    </recommendedName>
</protein>
<keyword evidence="3" id="KW-0967">Endosome</keyword>
<dbReference type="GO" id="GO:0031901">
    <property type="term" value="C:early endosome membrane"/>
    <property type="evidence" value="ECO:0007669"/>
    <property type="project" value="UniProtKB-SubCell"/>
</dbReference>
<dbReference type="AlphaFoldDB" id="A0A1B6D3M3"/>
<gene>
    <name evidence="8" type="ORF">g.33734</name>
</gene>
<dbReference type="GO" id="GO:1901981">
    <property type="term" value="F:phosphatidylinositol phosphate binding"/>
    <property type="evidence" value="ECO:0007669"/>
    <property type="project" value="TreeGrafter"/>
</dbReference>